<proteinExistence type="predicted"/>
<evidence type="ECO:0000313" key="2">
    <source>
        <dbReference type="Proteomes" id="UP001153737"/>
    </source>
</evidence>
<dbReference type="InterPro" id="IPR004244">
    <property type="entry name" value="Transposase_22"/>
</dbReference>
<dbReference type="OrthoDB" id="6778382at2759"/>
<dbReference type="Proteomes" id="UP001153737">
    <property type="component" value="Chromosome 1"/>
</dbReference>
<dbReference type="PANTHER" id="PTHR11505">
    <property type="entry name" value="L1 TRANSPOSABLE ELEMENT-RELATED"/>
    <property type="match status" value="1"/>
</dbReference>
<reference evidence="1" key="1">
    <citation type="submission" date="2022-01" db="EMBL/GenBank/DDBJ databases">
        <authorList>
            <person name="King R."/>
        </authorList>
    </citation>
    <scope>NUCLEOTIDE SEQUENCE</scope>
</reference>
<dbReference type="Gene3D" id="3.30.70.1820">
    <property type="entry name" value="L1 transposable element, RRM domain"/>
    <property type="match status" value="1"/>
</dbReference>
<reference evidence="1" key="2">
    <citation type="submission" date="2022-10" db="EMBL/GenBank/DDBJ databases">
        <authorList>
            <consortium name="ENA_rothamsted_submissions"/>
            <consortium name="culmorum"/>
            <person name="King R."/>
        </authorList>
    </citation>
    <scope>NUCLEOTIDE SEQUENCE</scope>
</reference>
<accession>A0A9N9SC69</accession>
<dbReference type="EMBL" id="OU896707">
    <property type="protein sequence ID" value="CAG9813046.1"/>
    <property type="molecule type" value="Genomic_DNA"/>
</dbReference>
<protein>
    <recommendedName>
        <fullName evidence="3">Zinc finger DNA binding protein</fullName>
    </recommendedName>
</protein>
<dbReference type="AlphaFoldDB" id="A0A9N9SC69"/>
<name>A0A9N9SC69_PHACE</name>
<organism evidence="1 2">
    <name type="scientific">Phaedon cochleariae</name>
    <name type="common">Mustard beetle</name>
    <dbReference type="NCBI Taxonomy" id="80249"/>
    <lineage>
        <taxon>Eukaryota</taxon>
        <taxon>Metazoa</taxon>
        <taxon>Ecdysozoa</taxon>
        <taxon>Arthropoda</taxon>
        <taxon>Hexapoda</taxon>
        <taxon>Insecta</taxon>
        <taxon>Pterygota</taxon>
        <taxon>Neoptera</taxon>
        <taxon>Endopterygota</taxon>
        <taxon>Coleoptera</taxon>
        <taxon>Polyphaga</taxon>
        <taxon>Cucujiformia</taxon>
        <taxon>Chrysomeloidea</taxon>
        <taxon>Chrysomelidae</taxon>
        <taxon>Chrysomelinae</taxon>
        <taxon>Chrysomelini</taxon>
        <taxon>Phaedon</taxon>
    </lineage>
</organism>
<sequence>MPDVAKFPGLSWKCESCSKKTGELGGEETFAANLIEKLNFIMSDIKDIKTKQNDIVASMEYYGAKIDDFSHKMEEFDSIVKSIPKIENKVVLNTSEIDILKSNINSLEQQMRSNNIIINGIPESKNENVIEIVEKVIVTLGVNEARTIESCYRVPQKDQSRQTPKGILVKFALKSQKTNVITAIRRMKGITTGDIGFEGNNNKIFINDHLTPRNQLLYKNTREICKQKNVSCWTRDCKIYLRDPKNAKQIHIDSEDALHEIIKAFGKN</sequence>
<keyword evidence="2" id="KW-1185">Reference proteome</keyword>
<evidence type="ECO:0008006" key="3">
    <source>
        <dbReference type="Google" id="ProtNLM"/>
    </source>
</evidence>
<evidence type="ECO:0000313" key="1">
    <source>
        <dbReference type="EMBL" id="CAG9813046.1"/>
    </source>
</evidence>
<gene>
    <name evidence="1" type="ORF">PHAECO_LOCUS1028</name>
</gene>